<name>A0AAV7TBQ1_PLEWA</name>
<comment type="caution">
    <text evidence="2">The sequence shown here is derived from an EMBL/GenBank/DDBJ whole genome shotgun (WGS) entry which is preliminary data.</text>
</comment>
<evidence type="ECO:0000256" key="1">
    <source>
        <dbReference type="SAM" id="MobiDB-lite"/>
    </source>
</evidence>
<evidence type="ECO:0000313" key="2">
    <source>
        <dbReference type="EMBL" id="KAJ1173744.1"/>
    </source>
</evidence>
<keyword evidence="3" id="KW-1185">Reference proteome</keyword>
<evidence type="ECO:0000313" key="3">
    <source>
        <dbReference type="Proteomes" id="UP001066276"/>
    </source>
</evidence>
<dbReference type="AlphaFoldDB" id="A0AAV7TBQ1"/>
<reference evidence="2" key="1">
    <citation type="journal article" date="2022" name="bioRxiv">
        <title>Sequencing and chromosome-scale assembly of the giantPleurodeles waltlgenome.</title>
        <authorList>
            <person name="Brown T."/>
            <person name="Elewa A."/>
            <person name="Iarovenko S."/>
            <person name="Subramanian E."/>
            <person name="Araus A.J."/>
            <person name="Petzold A."/>
            <person name="Susuki M."/>
            <person name="Suzuki K.-i.T."/>
            <person name="Hayashi T."/>
            <person name="Toyoda A."/>
            <person name="Oliveira C."/>
            <person name="Osipova E."/>
            <person name="Leigh N.D."/>
            <person name="Simon A."/>
            <person name="Yun M.H."/>
        </authorList>
    </citation>
    <scope>NUCLEOTIDE SEQUENCE</scope>
    <source>
        <strain evidence="2">20211129_DDA</strain>
        <tissue evidence="2">Liver</tissue>
    </source>
</reference>
<feature type="non-terminal residue" evidence="2">
    <location>
        <position position="77"/>
    </location>
</feature>
<protein>
    <submittedName>
        <fullName evidence="2">Uncharacterized protein</fullName>
    </submittedName>
</protein>
<feature type="non-terminal residue" evidence="2">
    <location>
        <position position="1"/>
    </location>
</feature>
<organism evidence="2 3">
    <name type="scientific">Pleurodeles waltl</name>
    <name type="common">Iberian ribbed newt</name>
    <dbReference type="NCBI Taxonomy" id="8319"/>
    <lineage>
        <taxon>Eukaryota</taxon>
        <taxon>Metazoa</taxon>
        <taxon>Chordata</taxon>
        <taxon>Craniata</taxon>
        <taxon>Vertebrata</taxon>
        <taxon>Euteleostomi</taxon>
        <taxon>Amphibia</taxon>
        <taxon>Batrachia</taxon>
        <taxon>Caudata</taxon>
        <taxon>Salamandroidea</taxon>
        <taxon>Salamandridae</taxon>
        <taxon>Pleurodelinae</taxon>
        <taxon>Pleurodeles</taxon>
    </lineage>
</organism>
<dbReference type="Proteomes" id="UP001066276">
    <property type="component" value="Chromosome 4_1"/>
</dbReference>
<dbReference type="EMBL" id="JANPWB010000007">
    <property type="protein sequence ID" value="KAJ1173744.1"/>
    <property type="molecule type" value="Genomic_DNA"/>
</dbReference>
<gene>
    <name evidence="2" type="ORF">NDU88_005570</name>
</gene>
<feature type="compositionally biased region" description="Basic and acidic residues" evidence="1">
    <location>
        <begin position="44"/>
        <end position="61"/>
    </location>
</feature>
<feature type="compositionally biased region" description="Polar residues" evidence="1">
    <location>
        <begin position="62"/>
        <end position="77"/>
    </location>
</feature>
<sequence>KSLVDDRETIDGLVEDSNVCKTFAYAYVRKSNYVNDSLVDEGSDDHHLVDNSHPVNDHSVDRSYQVNGNSVGNRDYY</sequence>
<feature type="region of interest" description="Disordered" evidence="1">
    <location>
        <begin position="42"/>
        <end position="77"/>
    </location>
</feature>
<accession>A0AAV7TBQ1</accession>
<proteinExistence type="predicted"/>